<gene>
    <name evidence="3" type="ORF">D1223_15925</name>
</gene>
<sequence>MKAAIKTAFGQEMSLARDAYKRDQLDEAFRLLERAHILGQRYFTTHFITHWWMLKVGIRKTDWREIRGQILRIIAVIPGYLFGWVPKGNTGGADVSALKPMPIPDDLATPLKGYNVWTDVLLRVLIWAVVALLVWFGMFAWSTYVRAGETRNIVSAFDGTCSPLVGFEGPEDLVWDREAGTVYAVGGDRRSFRSGGPGRAKIWSLPMASPDLAVPNDLAPAEPEVFRSFGMDLHIDEMGTRRLFVANRPSDGHTIEVFRVTASGDLLLERTLKHPLLRNPNDLVAIGPTEALVTLDKKADAATLGEILEGARQLRTGKVLRINTETAEYVAEDLQMANGIAFSLSQRVLYVGETIAQRLSVFDYDPQTKTLSFNRHVPLETGVDNITVNPDGRVFIAGHPKLLTLAMGYQRSETSPSPSEVLVYDPSRETVERLYVNDGSEHSGGSVAIVDDASGRMLIGSAFGPHILSCEFGHAANAAL</sequence>
<dbReference type="RefSeq" id="WP_119377425.1">
    <property type="nucleotide sequence ID" value="NZ_QWFX01000016.1"/>
</dbReference>
<dbReference type="PANTHER" id="PTHR11799:SF12">
    <property type="entry name" value="PARAOXONASE-RELATED"/>
    <property type="match status" value="1"/>
</dbReference>
<dbReference type="InterPro" id="IPR011042">
    <property type="entry name" value="6-blade_b-propeller_TolB-like"/>
</dbReference>
<dbReference type="Gene3D" id="2.120.10.30">
    <property type="entry name" value="TolB, C-terminal domain"/>
    <property type="match status" value="1"/>
</dbReference>
<dbReference type="PANTHER" id="PTHR11799">
    <property type="entry name" value="PARAOXONASE"/>
    <property type="match status" value="1"/>
</dbReference>
<feature type="transmembrane region" description="Helical" evidence="1">
    <location>
        <begin position="69"/>
        <end position="86"/>
    </location>
</feature>
<proteinExistence type="predicted"/>
<reference evidence="3 4" key="1">
    <citation type="submission" date="2018-08" db="EMBL/GenBank/DDBJ databases">
        <title>Henriciella mobilis sp. nov., isolated from seawater.</title>
        <authorList>
            <person name="Cheng H."/>
            <person name="Wu Y.-H."/>
            <person name="Xu X.-W."/>
            <person name="Guo L.-L."/>
        </authorList>
    </citation>
    <scope>NUCLEOTIDE SEQUENCE [LARGE SCALE GENOMIC DNA]</scope>
    <source>
        <strain evidence="3 4">JN25</strain>
    </source>
</reference>
<dbReference type="InterPro" id="IPR013658">
    <property type="entry name" value="SGL"/>
</dbReference>
<organism evidence="3 4">
    <name type="scientific">Henriciella mobilis</name>
    <dbReference type="NCBI Taxonomy" id="2305467"/>
    <lineage>
        <taxon>Bacteria</taxon>
        <taxon>Pseudomonadati</taxon>
        <taxon>Pseudomonadota</taxon>
        <taxon>Alphaproteobacteria</taxon>
        <taxon>Hyphomonadales</taxon>
        <taxon>Hyphomonadaceae</taxon>
        <taxon>Henriciella</taxon>
    </lineage>
</organism>
<comment type="caution">
    <text evidence="3">The sequence shown here is derived from an EMBL/GenBank/DDBJ whole genome shotgun (WGS) entry which is preliminary data.</text>
</comment>
<dbReference type="InterPro" id="IPR051288">
    <property type="entry name" value="Serum_paraoxonase/arylesterase"/>
</dbReference>
<feature type="domain" description="SMP-30/Gluconolactonase/LRE-like region" evidence="2">
    <location>
        <begin position="310"/>
        <end position="397"/>
    </location>
</feature>
<keyword evidence="1" id="KW-1133">Transmembrane helix</keyword>
<keyword evidence="1" id="KW-0472">Membrane</keyword>
<dbReference type="Pfam" id="PF08450">
    <property type="entry name" value="SGL"/>
    <property type="match status" value="1"/>
</dbReference>
<dbReference type="OrthoDB" id="9799416at2"/>
<keyword evidence="4" id="KW-1185">Reference proteome</keyword>
<dbReference type="InterPro" id="IPR022172">
    <property type="entry name" value="DUF3703"/>
</dbReference>
<dbReference type="SUPFAM" id="SSF63829">
    <property type="entry name" value="Calcium-dependent phosphotriesterase"/>
    <property type="match status" value="1"/>
</dbReference>
<accession>A0A399R588</accession>
<protein>
    <submittedName>
        <fullName evidence="3">DUF3703 domain-containing protein</fullName>
    </submittedName>
</protein>
<name>A0A399R588_9PROT</name>
<evidence type="ECO:0000313" key="3">
    <source>
        <dbReference type="EMBL" id="RIJ26468.1"/>
    </source>
</evidence>
<keyword evidence="1" id="KW-0812">Transmembrane</keyword>
<evidence type="ECO:0000256" key="1">
    <source>
        <dbReference type="SAM" id="Phobius"/>
    </source>
</evidence>
<evidence type="ECO:0000313" key="4">
    <source>
        <dbReference type="Proteomes" id="UP000266385"/>
    </source>
</evidence>
<dbReference type="EMBL" id="QWFX01000016">
    <property type="protein sequence ID" value="RIJ26468.1"/>
    <property type="molecule type" value="Genomic_DNA"/>
</dbReference>
<dbReference type="Pfam" id="PF12487">
    <property type="entry name" value="DUF3703"/>
    <property type="match status" value="1"/>
</dbReference>
<feature type="transmembrane region" description="Helical" evidence="1">
    <location>
        <begin position="120"/>
        <end position="141"/>
    </location>
</feature>
<dbReference type="AlphaFoldDB" id="A0A399R588"/>
<dbReference type="Proteomes" id="UP000266385">
    <property type="component" value="Unassembled WGS sequence"/>
</dbReference>
<evidence type="ECO:0000259" key="2">
    <source>
        <dbReference type="Pfam" id="PF08450"/>
    </source>
</evidence>